<name>A0ABT4AY20_9ACTN</name>
<comment type="caution">
    <text evidence="2">The sequence shown here is derived from an EMBL/GenBank/DDBJ whole genome shotgun (WGS) entry which is preliminary data.</text>
</comment>
<dbReference type="InterPro" id="IPR002645">
    <property type="entry name" value="STAS_dom"/>
</dbReference>
<feature type="domain" description="STAS" evidence="1">
    <location>
        <begin position="1"/>
        <end position="87"/>
    </location>
</feature>
<evidence type="ECO:0000313" key="2">
    <source>
        <dbReference type="EMBL" id="MCY1139142.1"/>
    </source>
</evidence>
<dbReference type="EMBL" id="JAPNTZ010000004">
    <property type="protein sequence ID" value="MCY1139142.1"/>
    <property type="molecule type" value="Genomic_DNA"/>
</dbReference>
<dbReference type="Gene3D" id="3.30.750.24">
    <property type="entry name" value="STAS domain"/>
    <property type="match status" value="1"/>
</dbReference>
<dbReference type="PANTHER" id="PTHR33495:SF2">
    <property type="entry name" value="ANTI-SIGMA FACTOR ANTAGONIST TM_1081-RELATED"/>
    <property type="match status" value="1"/>
</dbReference>
<organism evidence="2 3">
    <name type="scientific">Paractinoplanes pyxinae</name>
    <dbReference type="NCBI Taxonomy" id="2997416"/>
    <lineage>
        <taxon>Bacteria</taxon>
        <taxon>Bacillati</taxon>
        <taxon>Actinomycetota</taxon>
        <taxon>Actinomycetes</taxon>
        <taxon>Micromonosporales</taxon>
        <taxon>Micromonosporaceae</taxon>
        <taxon>Paractinoplanes</taxon>
    </lineage>
</organism>
<reference evidence="2" key="1">
    <citation type="submission" date="2022-11" db="EMBL/GenBank/DDBJ databases">
        <authorList>
            <person name="Somphong A."/>
            <person name="Phongsopitanun W."/>
        </authorList>
    </citation>
    <scope>NUCLEOTIDE SEQUENCE</scope>
    <source>
        <strain evidence="2">Pm04-4</strain>
    </source>
</reference>
<dbReference type="Proteomes" id="UP001151002">
    <property type="component" value="Unassembled WGS sequence"/>
</dbReference>
<keyword evidence="3" id="KW-1185">Reference proteome</keyword>
<dbReference type="InterPro" id="IPR036513">
    <property type="entry name" value="STAS_dom_sf"/>
</dbReference>
<evidence type="ECO:0000259" key="1">
    <source>
        <dbReference type="PROSITE" id="PS50801"/>
    </source>
</evidence>
<dbReference type="InterPro" id="IPR058548">
    <property type="entry name" value="MlaB-like_STAS"/>
</dbReference>
<dbReference type="RefSeq" id="WP_267563218.1">
    <property type="nucleotide sequence ID" value="NZ_JAPNTZ010000004.1"/>
</dbReference>
<protein>
    <submittedName>
        <fullName evidence="2">STAS domain-containing protein</fullName>
    </submittedName>
</protein>
<dbReference type="SUPFAM" id="SSF52091">
    <property type="entry name" value="SpoIIaa-like"/>
    <property type="match status" value="1"/>
</dbReference>
<dbReference type="PROSITE" id="PS50801">
    <property type="entry name" value="STAS"/>
    <property type="match status" value="1"/>
</dbReference>
<dbReference type="CDD" id="cd07043">
    <property type="entry name" value="STAS_anti-anti-sigma_factors"/>
    <property type="match status" value="1"/>
</dbReference>
<dbReference type="PANTHER" id="PTHR33495">
    <property type="entry name" value="ANTI-SIGMA FACTOR ANTAGONIST TM_1081-RELATED-RELATED"/>
    <property type="match status" value="1"/>
</dbReference>
<gene>
    <name evidence="2" type="ORF">OWR29_14180</name>
</gene>
<evidence type="ECO:0000313" key="3">
    <source>
        <dbReference type="Proteomes" id="UP001151002"/>
    </source>
</evidence>
<dbReference type="Pfam" id="PF13466">
    <property type="entry name" value="STAS_2"/>
    <property type="match status" value="1"/>
</dbReference>
<proteinExistence type="predicted"/>
<accession>A0ABT4AY20</accession>
<sequence>MATLHVRGEIDLATRDSFEQALERAMHTESDLTINLSELVFIDGAGLRALARTADLRRRQGQPVRLEQPSRHLRRLLTLVGVDYVKA</sequence>